<keyword evidence="3" id="KW-1185">Reference proteome</keyword>
<feature type="transmembrane region" description="Helical" evidence="1">
    <location>
        <begin position="52"/>
        <end position="76"/>
    </location>
</feature>
<evidence type="ECO:0008006" key="4">
    <source>
        <dbReference type="Google" id="ProtNLM"/>
    </source>
</evidence>
<evidence type="ECO:0000313" key="3">
    <source>
        <dbReference type="Proteomes" id="UP000632740"/>
    </source>
</evidence>
<dbReference type="Proteomes" id="UP000632740">
    <property type="component" value="Unassembled WGS sequence"/>
</dbReference>
<keyword evidence="1" id="KW-1133">Transmembrane helix</keyword>
<proteinExistence type="predicted"/>
<keyword evidence="1" id="KW-0812">Transmembrane</keyword>
<dbReference type="EMBL" id="BONK01000002">
    <property type="protein sequence ID" value="GIG20013.1"/>
    <property type="molecule type" value="Genomic_DNA"/>
</dbReference>
<evidence type="ECO:0000256" key="1">
    <source>
        <dbReference type="SAM" id="Phobius"/>
    </source>
</evidence>
<reference evidence="2" key="1">
    <citation type="submission" date="2021-01" db="EMBL/GenBank/DDBJ databases">
        <title>Whole genome shotgun sequence of Cellulomonas chitinilytica NBRC 110799.</title>
        <authorList>
            <person name="Komaki H."/>
            <person name="Tamura T."/>
        </authorList>
    </citation>
    <scope>NUCLEOTIDE SEQUENCE</scope>
    <source>
        <strain evidence="2">NBRC 110799</strain>
    </source>
</reference>
<accession>A0A919NYK6</accession>
<feature type="transmembrane region" description="Helical" evidence="1">
    <location>
        <begin position="124"/>
        <end position="142"/>
    </location>
</feature>
<evidence type="ECO:0000313" key="2">
    <source>
        <dbReference type="EMBL" id="GIG20013.1"/>
    </source>
</evidence>
<feature type="transmembrane region" description="Helical" evidence="1">
    <location>
        <begin position="97"/>
        <end position="118"/>
    </location>
</feature>
<comment type="caution">
    <text evidence="2">The sequence shown here is derived from an EMBL/GenBank/DDBJ whole genome shotgun (WGS) entry which is preliminary data.</text>
</comment>
<gene>
    <name evidence="2" type="ORF">Cch01nite_07370</name>
</gene>
<sequence>MSAANAVLGLAVLAWVLWRQVEVREVAADRSPRGLLVLAAFGAWTAAQALDGAAVSPVALALVVAGVAVSAGFGALRGRLQPVWRDASGRVLRRGNALTVVLWLTAIAVHVGVDALVARVDPGAAGLAGGSLLVCLAVSLTAQRLVVRERAARLAGDAAVPAPFAVAA</sequence>
<keyword evidence="1" id="KW-0472">Membrane</keyword>
<protein>
    <recommendedName>
        <fullName evidence="4">DUF1453 domain-containing protein</fullName>
    </recommendedName>
</protein>
<organism evidence="2 3">
    <name type="scientific">Cellulomonas chitinilytica</name>
    <dbReference type="NCBI Taxonomy" id="398759"/>
    <lineage>
        <taxon>Bacteria</taxon>
        <taxon>Bacillati</taxon>
        <taxon>Actinomycetota</taxon>
        <taxon>Actinomycetes</taxon>
        <taxon>Micrococcales</taxon>
        <taxon>Cellulomonadaceae</taxon>
        <taxon>Cellulomonas</taxon>
    </lineage>
</organism>
<name>A0A919NYK6_9CELL</name>
<dbReference type="AlphaFoldDB" id="A0A919NYK6"/>